<dbReference type="AlphaFoldDB" id="A0A423WAN3"/>
<feature type="domain" description="RNA 3'-terminal phosphate cyclase" evidence="2">
    <location>
        <begin position="14"/>
        <end position="337"/>
    </location>
</feature>
<organism evidence="3 4">
    <name type="scientific">Cytospora schulzeri</name>
    <dbReference type="NCBI Taxonomy" id="448051"/>
    <lineage>
        <taxon>Eukaryota</taxon>
        <taxon>Fungi</taxon>
        <taxon>Dikarya</taxon>
        <taxon>Ascomycota</taxon>
        <taxon>Pezizomycotina</taxon>
        <taxon>Sordariomycetes</taxon>
        <taxon>Sordariomycetidae</taxon>
        <taxon>Diaporthales</taxon>
        <taxon>Cytosporaceae</taxon>
        <taxon>Cytospora</taxon>
    </lineage>
</organism>
<evidence type="ECO:0000313" key="3">
    <source>
        <dbReference type="EMBL" id="ROW00400.1"/>
    </source>
</evidence>
<dbReference type="InterPro" id="IPR013792">
    <property type="entry name" value="RNA3'P_cycl/enolpyr_Trfase_a/b"/>
</dbReference>
<dbReference type="OrthoDB" id="25029at2759"/>
<gene>
    <name evidence="3" type="ORF">VMCG_07311</name>
</gene>
<dbReference type="GO" id="GO:0003963">
    <property type="term" value="F:RNA-3'-phosphate cyclase activity"/>
    <property type="evidence" value="ECO:0007669"/>
    <property type="project" value="TreeGrafter"/>
</dbReference>
<dbReference type="Pfam" id="PF01137">
    <property type="entry name" value="RTC"/>
    <property type="match status" value="1"/>
</dbReference>
<dbReference type="Gene3D" id="3.65.10.20">
    <property type="entry name" value="RNA 3'-terminal phosphate cyclase domain"/>
    <property type="match status" value="1"/>
</dbReference>
<reference evidence="3 4" key="1">
    <citation type="submission" date="2015-09" db="EMBL/GenBank/DDBJ databases">
        <title>Host preference determinants of Valsa canker pathogens revealed by comparative genomics.</title>
        <authorList>
            <person name="Yin Z."/>
            <person name="Huang L."/>
        </authorList>
    </citation>
    <scope>NUCLEOTIDE SEQUENCE [LARGE SCALE GENOMIC DNA]</scope>
    <source>
        <strain evidence="3 4">03-1</strain>
    </source>
</reference>
<comment type="caution">
    <text evidence="3">The sequence shown here is derived from an EMBL/GenBank/DDBJ whole genome shotgun (WGS) entry which is preliminary data.</text>
</comment>
<evidence type="ECO:0000259" key="2">
    <source>
        <dbReference type="Pfam" id="PF01137"/>
    </source>
</evidence>
<dbReference type="InterPro" id="IPR000228">
    <property type="entry name" value="RNA3'_term_phos_cyc"/>
</dbReference>
<proteinExistence type="predicted"/>
<dbReference type="Gene3D" id="3.30.360.20">
    <property type="entry name" value="RNA 3'-terminal phosphate cyclase, insert domain"/>
    <property type="match status" value="1"/>
</dbReference>
<evidence type="ECO:0000313" key="4">
    <source>
        <dbReference type="Proteomes" id="UP000283895"/>
    </source>
</evidence>
<keyword evidence="4" id="KW-1185">Reference proteome</keyword>
<dbReference type="GO" id="GO:0006396">
    <property type="term" value="P:RNA processing"/>
    <property type="evidence" value="ECO:0007669"/>
    <property type="project" value="InterPro"/>
</dbReference>
<dbReference type="PANTHER" id="PTHR11096:SF0">
    <property type="entry name" value="RNA 3'-TERMINAL PHOSPHATE CYCLASE"/>
    <property type="match status" value="1"/>
</dbReference>
<evidence type="ECO:0000256" key="1">
    <source>
        <dbReference type="SAM" id="MobiDB-lite"/>
    </source>
</evidence>
<dbReference type="InterPro" id="IPR037136">
    <property type="entry name" value="RNA3'_phos_cyclase_dom_sf"/>
</dbReference>
<dbReference type="EMBL" id="LKEA01000021">
    <property type="protein sequence ID" value="ROW00400.1"/>
    <property type="molecule type" value="Genomic_DNA"/>
</dbReference>
<dbReference type="STRING" id="356882.A0A423WAN3"/>
<dbReference type="SUPFAM" id="SSF55205">
    <property type="entry name" value="EPT/RTPC-like"/>
    <property type="match status" value="1"/>
</dbReference>
<accession>A0A423WAN3</accession>
<dbReference type="InterPro" id="IPR036553">
    <property type="entry name" value="RPTC_insert"/>
</dbReference>
<name>A0A423WAN3_9PEZI</name>
<feature type="compositionally biased region" description="Gly residues" evidence="1">
    <location>
        <begin position="388"/>
        <end position="399"/>
    </location>
</feature>
<dbReference type="Proteomes" id="UP000283895">
    <property type="component" value="Unassembled WGS sequence"/>
</dbReference>
<dbReference type="GO" id="GO:0005634">
    <property type="term" value="C:nucleus"/>
    <property type="evidence" value="ECO:0007669"/>
    <property type="project" value="TreeGrafter"/>
</dbReference>
<sequence length="399" mass="43718">MVPGDVIELDGRTGEGGGQLVRIAIALASVASKSVKVTNIRGKRPGPRGGGLKSQHVTSIKWLAEATGADVTGLEIGSKTLEFRPDRGPSNLLERNIKIRAASAAASSLLIFQAVFPLLLFAGNKNNEPVELTIFGGTNVSFSLSYEYLDQVLLPMLEMWFGISVERKLLERGWSAGPASQGSIWFRIQPLDYGEKLKLNDEALELGTRQMDFEVKSVDVTVITPVGMHVELETALREDLERIFPGVVVYFRQHEESNHAARMYVLLVAKSATLRWGRDHLYAAKRKGKTTKELIEEISNTVTNDLYGEVSTGGVVDEYLQDQLVVFQALAAGRTSFPRSKSGSLGLRDDQYRATRQMEEEMDELSLGEPLKKDKTRGPFGDNSSLGYDGGSGSHGDLV</sequence>
<protein>
    <recommendedName>
        <fullName evidence="2">RNA 3'-terminal phosphate cyclase domain-containing protein</fullName>
    </recommendedName>
</protein>
<dbReference type="PANTHER" id="PTHR11096">
    <property type="entry name" value="RNA 3' TERMINAL PHOSPHATE CYCLASE"/>
    <property type="match status" value="1"/>
</dbReference>
<dbReference type="InterPro" id="IPR023797">
    <property type="entry name" value="RNA3'_phos_cyclase_dom"/>
</dbReference>
<feature type="region of interest" description="Disordered" evidence="1">
    <location>
        <begin position="357"/>
        <end position="399"/>
    </location>
</feature>